<keyword evidence="5 6" id="KW-0496">Mitochondrion</keyword>
<dbReference type="GO" id="GO:0005739">
    <property type="term" value="C:mitochondrion"/>
    <property type="evidence" value="ECO:0007669"/>
    <property type="project" value="UniProtKB-SubCell"/>
</dbReference>
<protein>
    <recommendedName>
        <fullName evidence="6">ATPase expression protein 1</fullName>
    </recommendedName>
</protein>
<accession>A0A8H2ZK66</accession>
<dbReference type="GeneID" id="64859757"/>
<dbReference type="EMBL" id="CAEFZW010000011">
    <property type="protein sequence ID" value="CAB4256668.1"/>
    <property type="molecule type" value="Genomic_DNA"/>
</dbReference>
<evidence type="ECO:0000313" key="7">
    <source>
        <dbReference type="EMBL" id="CAB4256668.1"/>
    </source>
</evidence>
<evidence type="ECO:0000256" key="2">
    <source>
        <dbReference type="ARBA" id="ARBA00008176"/>
    </source>
</evidence>
<comment type="caution">
    <text evidence="7">The sequence shown here is derived from an EMBL/GenBank/DDBJ whole genome shotgun (WGS) entry which is preliminary data.</text>
</comment>
<evidence type="ECO:0000256" key="1">
    <source>
        <dbReference type="ARBA" id="ARBA00004173"/>
    </source>
</evidence>
<comment type="similarity">
    <text evidence="2 6">Belongs to the AEP1 family.</text>
</comment>
<dbReference type="InterPro" id="IPR031467">
    <property type="entry name" value="Aep1"/>
</dbReference>
<comment type="subcellular location">
    <subcellularLocation>
        <location evidence="1 6">Mitochondrion</location>
    </subcellularLocation>
</comment>
<keyword evidence="3 6" id="KW-0810">Translation regulation</keyword>
<reference evidence="7 8" key="1">
    <citation type="submission" date="2020-05" db="EMBL/GenBank/DDBJ databases">
        <authorList>
            <person name="Casaregola S."/>
            <person name="Devillers H."/>
            <person name="Grondin C."/>
        </authorList>
    </citation>
    <scope>NUCLEOTIDE SEQUENCE [LARGE SCALE GENOMIC DNA]</scope>
    <source>
        <strain evidence="7 8">CLIB 1767</strain>
    </source>
</reference>
<proteinExistence type="inferred from homology"/>
<dbReference type="RefSeq" id="XP_041408512.1">
    <property type="nucleotide sequence ID" value="XM_041552578.1"/>
</dbReference>
<sequence length="502" mass="57872">MIRGTQVGKLSVYADWKIPTNLVKLKLNGQNIIRSRPSEILHPFYKIGPLEQLLLNYAYANASLLGGKANFAILDKDSQKFIPKQLIMRSTPDLPEWVHTYSFHVCNNVFKDISSMITISRNDIKNQIRDSYITKETSANIETIETLMTKNTKMPKPFDPLNLVSLIDGVVMTTDGVYPEDIYTFVIQKHCNHLNNIVLSINAIMLHIETMKLDQFSVLEKLVSQLIYIMRPQIELFPEHEFKEALTKLGDLIQRMKMKFTNQMFKGSTHFQLLDLHTRMKNVMTAHEYLKKLIVVNNMLPEEQLLSEYITMLTECFHGDNISKMGYISDLSSVIESQMTSEMLHFTLPLCVDFSEIQRLLQIIIQKKETHNLINKVSLTAILKQVEISGDNDLTRGINITKVYNSLLEHKMLSKQYISIFVEHFARCGNFNMIANLIDSKNFSLVDTPELSEKIIINIKQDRDEDIPMYAKKGNLFLSQYILPVVDKIELSEELKKTLIDI</sequence>
<gene>
    <name evidence="7" type="ORF">KABA2_11S00572</name>
</gene>
<comment type="function">
    <text evidence="6">Required for translation of the mitochondrial OLI1 transcript encoding subunit 9 of mitochondrial ATP synthase.</text>
</comment>
<evidence type="ECO:0000313" key="8">
    <source>
        <dbReference type="Proteomes" id="UP000644660"/>
    </source>
</evidence>
<evidence type="ECO:0000256" key="3">
    <source>
        <dbReference type="ARBA" id="ARBA00022845"/>
    </source>
</evidence>
<dbReference type="AlphaFoldDB" id="A0A8H2ZK66"/>
<dbReference type="GO" id="GO:0045182">
    <property type="term" value="F:translation regulator activity"/>
    <property type="evidence" value="ECO:0007669"/>
    <property type="project" value="InterPro"/>
</dbReference>
<dbReference type="Pfam" id="PF17049">
    <property type="entry name" value="AEP1"/>
    <property type="match status" value="1"/>
</dbReference>
<evidence type="ECO:0000256" key="4">
    <source>
        <dbReference type="ARBA" id="ARBA00022946"/>
    </source>
</evidence>
<keyword evidence="4 6" id="KW-0809">Transit peptide</keyword>
<dbReference type="Proteomes" id="UP000644660">
    <property type="component" value="Unassembled WGS sequence"/>
</dbReference>
<organism evidence="7 8">
    <name type="scientific">Maudiozyma barnettii</name>
    <dbReference type="NCBI Taxonomy" id="61262"/>
    <lineage>
        <taxon>Eukaryota</taxon>
        <taxon>Fungi</taxon>
        <taxon>Dikarya</taxon>
        <taxon>Ascomycota</taxon>
        <taxon>Saccharomycotina</taxon>
        <taxon>Saccharomycetes</taxon>
        <taxon>Saccharomycetales</taxon>
        <taxon>Saccharomycetaceae</taxon>
        <taxon>Maudiozyma</taxon>
    </lineage>
</organism>
<name>A0A8H2ZK66_9SACH</name>
<evidence type="ECO:0000256" key="5">
    <source>
        <dbReference type="ARBA" id="ARBA00023128"/>
    </source>
</evidence>
<keyword evidence="8" id="KW-1185">Reference proteome</keyword>
<evidence type="ECO:0000256" key="6">
    <source>
        <dbReference type="RuleBase" id="RU362136"/>
    </source>
</evidence>